<keyword evidence="6" id="KW-0808">Transferase</keyword>
<dbReference type="Gene3D" id="3.40.50.10750">
    <property type="entry name" value="Isocitrate/Isopropylmalate dehydrogenase-like"/>
    <property type="match status" value="1"/>
</dbReference>
<evidence type="ECO:0000256" key="8">
    <source>
        <dbReference type="ARBA" id="ARBA00031108"/>
    </source>
</evidence>
<dbReference type="PANTHER" id="PTHR43356">
    <property type="entry name" value="PHOSPHATE ACETYLTRANSFERASE"/>
    <property type="match status" value="1"/>
</dbReference>
<keyword evidence="11" id="KW-1185">Reference proteome</keyword>
<dbReference type="InterPro" id="IPR012147">
    <property type="entry name" value="P_Ac_Bu_trans"/>
</dbReference>
<comment type="caution">
    <text evidence="10">The sequence shown here is derived from an EMBL/GenBank/DDBJ whole genome shotgun (WGS) entry which is preliminary data.</text>
</comment>
<dbReference type="UniPathway" id="UPA00340">
    <property type="reaction ID" value="UER00459"/>
</dbReference>
<dbReference type="Proteomes" id="UP000277108">
    <property type="component" value="Unassembled WGS sequence"/>
</dbReference>
<dbReference type="NCBIfam" id="TIGR00651">
    <property type="entry name" value="pta"/>
    <property type="match status" value="1"/>
</dbReference>
<evidence type="ECO:0000256" key="7">
    <source>
        <dbReference type="ARBA" id="ARBA00023315"/>
    </source>
</evidence>
<evidence type="ECO:0000256" key="6">
    <source>
        <dbReference type="ARBA" id="ARBA00022679"/>
    </source>
</evidence>
<comment type="catalytic activity">
    <reaction evidence="1">
        <text>acetyl-CoA + phosphate = acetyl phosphate + CoA</text>
        <dbReference type="Rhea" id="RHEA:19521"/>
        <dbReference type="ChEBI" id="CHEBI:22191"/>
        <dbReference type="ChEBI" id="CHEBI:43474"/>
        <dbReference type="ChEBI" id="CHEBI:57287"/>
        <dbReference type="ChEBI" id="CHEBI:57288"/>
        <dbReference type="EC" id="2.3.1.8"/>
    </reaction>
</comment>
<name>A0A3N5CA11_9BACL</name>
<dbReference type="RefSeq" id="WP_123807872.1">
    <property type="nucleotide sequence ID" value="NZ_RKRK01000003.1"/>
</dbReference>
<dbReference type="Pfam" id="PF01515">
    <property type="entry name" value="PTA_PTB"/>
    <property type="match status" value="1"/>
</dbReference>
<dbReference type="Gene3D" id="3.40.50.10950">
    <property type="match status" value="1"/>
</dbReference>
<dbReference type="NCBIfam" id="NF007233">
    <property type="entry name" value="PRK09653.1"/>
    <property type="match status" value="1"/>
</dbReference>
<dbReference type="InterPro" id="IPR050500">
    <property type="entry name" value="Phos_Acetyltrans/Butyryltrans"/>
</dbReference>
<evidence type="ECO:0000313" key="11">
    <source>
        <dbReference type="Proteomes" id="UP000277108"/>
    </source>
</evidence>
<dbReference type="InterPro" id="IPR042112">
    <property type="entry name" value="P_AcTrfase_dom2"/>
</dbReference>
<keyword evidence="7" id="KW-0012">Acyltransferase</keyword>
<dbReference type="SUPFAM" id="SSF53659">
    <property type="entry name" value="Isocitrate/Isopropylmalate dehydrogenase-like"/>
    <property type="match status" value="1"/>
</dbReference>
<evidence type="ECO:0000256" key="3">
    <source>
        <dbReference type="ARBA" id="ARBA00005656"/>
    </source>
</evidence>
<reference evidence="10 11" key="1">
    <citation type="submission" date="2018-11" db="EMBL/GenBank/DDBJ databases">
        <title>Genomic Encyclopedia of Type Strains, Phase IV (KMG-IV): sequencing the most valuable type-strain genomes for metagenomic binning, comparative biology and taxonomic classification.</title>
        <authorList>
            <person name="Goeker M."/>
        </authorList>
    </citation>
    <scope>NUCLEOTIDE SEQUENCE [LARGE SCALE GENOMIC DNA]</scope>
    <source>
        <strain evidence="10 11">DSM 29158</strain>
    </source>
</reference>
<evidence type="ECO:0000313" key="10">
    <source>
        <dbReference type="EMBL" id="RPF56502.1"/>
    </source>
</evidence>
<dbReference type="EC" id="2.3.1.8" evidence="4"/>
<evidence type="ECO:0000256" key="4">
    <source>
        <dbReference type="ARBA" id="ARBA00012707"/>
    </source>
</evidence>
<dbReference type="OrthoDB" id="9805787at2"/>
<dbReference type="EMBL" id="RKRK01000003">
    <property type="protein sequence ID" value="RPF56502.1"/>
    <property type="molecule type" value="Genomic_DNA"/>
</dbReference>
<dbReference type="PIRSF" id="PIRSF000428">
    <property type="entry name" value="P_Ac_trans"/>
    <property type="match status" value="1"/>
</dbReference>
<evidence type="ECO:0000256" key="1">
    <source>
        <dbReference type="ARBA" id="ARBA00000705"/>
    </source>
</evidence>
<dbReference type="InterPro" id="IPR042113">
    <property type="entry name" value="P_AcTrfase_dom1"/>
</dbReference>
<dbReference type="AlphaFoldDB" id="A0A3N5CA11"/>
<feature type="domain" description="Phosphate acetyl/butaryl transferase" evidence="9">
    <location>
        <begin position="6"/>
        <end position="321"/>
    </location>
</feature>
<comment type="similarity">
    <text evidence="3">Belongs to the phosphate acetyltransferase and butyryltransferase family.</text>
</comment>
<sequence length="326" mass="35202">MSNLRLIETLKEKLSGEQKTIVLPEGEDERVLSAAVTLKEEGIVTPVLLGNIDKVKSLANELSVDVSSIEIIDPKTSELRSELKESLLERRKGKVDEDKAETLLNDVNYFGTMLVYTKKADGLVSGAVHSTGDTVRPALQIIKTKEGVSKTSGVFFMIKGDEQYVFGDCAINPTLSTEDLAEIAVESNNTAKAFGMTPKVAMLSFSTKGSADTEETEKVRNAVEYAKKLNPDMIVDGEFQFDAAFVPSVAQKKAPDSDIQGDANVFIFPSLEAGNIGYKIAQRLGGYDAIGPILQGLNAPVNDLSRGCSKEDVYNLTLLTAAQALD</sequence>
<accession>A0A3N5CA11</accession>
<dbReference type="GO" id="GO:0006085">
    <property type="term" value="P:acetyl-CoA biosynthetic process"/>
    <property type="evidence" value="ECO:0007669"/>
    <property type="project" value="UniProtKB-UniPathway"/>
</dbReference>
<evidence type="ECO:0000256" key="2">
    <source>
        <dbReference type="ARBA" id="ARBA00004989"/>
    </source>
</evidence>
<dbReference type="PANTHER" id="PTHR43356:SF3">
    <property type="entry name" value="PHOSPHATE ACETYLTRANSFERASE"/>
    <property type="match status" value="1"/>
</dbReference>
<evidence type="ECO:0000259" key="9">
    <source>
        <dbReference type="Pfam" id="PF01515"/>
    </source>
</evidence>
<evidence type="ECO:0000256" key="5">
    <source>
        <dbReference type="ARBA" id="ARBA00021528"/>
    </source>
</evidence>
<comment type="pathway">
    <text evidence="2">Metabolic intermediate biosynthesis; acetyl-CoA biosynthesis; acetyl-CoA from acetate: step 2/2.</text>
</comment>
<dbReference type="InterPro" id="IPR002505">
    <property type="entry name" value="PTA_PTB"/>
</dbReference>
<dbReference type="InterPro" id="IPR004614">
    <property type="entry name" value="P_AcTrfase"/>
</dbReference>
<gene>
    <name evidence="10" type="ORF">EDD62_1138</name>
</gene>
<dbReference type="GO" id="GO:0008959">
    <property type="term" value="F:phosphate acetyltransferase activity"/>
    <property type="evidence" value="ECO:0007669"/>
    <property type="project" value="UniProtKB-EC"/>
</dbReference>
<protein>
    <recommendedName>
        <fullName evidence="5">Phosphate acetyltransferase</fullName>
        <ecNumber evidence="4">2.3.1.8</ecNumber>
    </recommendedName>
    <alternativeName>
        <fullName evidence="8">Phosphotransacetylase</fullName>
    </alternativeName>
</protein>
<proteinExistence type="inferred from homology"/>
<organism evidence="10 11">
    <name type="scientific">Abyssicoccus albus</name>
    <dbReference type="NCBI Taxonomy" id="1817405"/>
    <lineage>
        <taxon>Bacteria</taxon>
        <taxon>Bacillati</taxon>
        <taxon>Bacillota</taxon>
        <taxon>Bacilli</taxon>
        <taxon>Bacillales</taxon>
        <taxon>Abyssicoccaceae</taxon>
    </lineage>
</organism>